<evidence type="ECO:0000313" key="9">
    <source>
        <dbReference type="EMBL" id="GIT97051.1"/>
    </source>
</evidence>
<evidence type="ECO:0000256" key="2">
    <source>
        <dbReference type="ARBA" id="ARBA00004613"/>
    </source>
</evidence>
<evidence type="ECO:0000256" key="1">
    <source>
        <dbReference type="ARBA" id="ARBA00004370"/>
    </source>
</evidence>
<evidence type="ECO:0000256" key="8">
    <source>
        <dbReference type="SAM" id="MobiDB-lite"/>
    </source>
</evidence>
<dbReference type="PANTHER" id="PTHR38340">
    <property type="entry name" value="S-LAYER PROTEIN"/>
    <property type="match status" value="1"/>
</dbReference>
<dbReference type="Pfam" id="PF00353">
    <property type="entry name" value="HemolysinCabind"/>
    <property type="match status" value="7"/>
</dbReference>
<keyword evidence="7" id="KW-0472">Membrane</keyword>
<name>A0ABQ4NRS4_9RHOB</name>
<evidence type="ECO:0000256" key="5">
    <source>
        <dbReference type="ARBA" id="ARBA00022737"/>
    </source>
</evidence>
<keyword evidence="3" id="KW-0964">Secreted</keyword>
<dbReference type="RefSeq" id="WP_220750535.1">
    <property type="nucleotide sequence ID" value="NZ_BPFH01000010.1"/>
</dbReference>
<keyword evidence="5" id="KW-0677">Repeat</keyword>
<accession>A0ABQ4NRS4</accession>
<feature type="region of interest" description="Disordered" evidence="8">
    <location>
        <begin position="171"/>
        <end position="250"/>
    </location>
</feature>
<dbReference type="PANTHER" id="PTHR38340:SF1">
    <property type="entry name" value="S-LAYER PROTEIN"/>
    <property type="match status" value="1"/>
</dbReference>
<evidence type="ECO:0008006" key="11">
    <source>
        <dbReference type="Google" id="ProtNLM"/>
    </source>
</evidence>
<dbReference type="Gene3D" id="2.150.10.10">
    <property type="entry name" value="Serralysin-like metalloprotease, C-terminal"/>
    <property type="match status" value="5"/>
</dbReference>
<keyword evidence="6" id="KW-0843">Virulence</keyword>
<keyword evidence="4" id="KW-0800">Toxin</keyword>
<dbReference type="InterPro" id="IPR001343">
    <property type="entry name" value="Hemolysn_Ca-bd"/>
</dbReference>
<dbReference type="PRINTS" id="PR01488">
    <property type="entry name" value="RTXTOXINA"/>
</dbReference>
<feature type="compositionally biased region" description="Low complexity" evidence="8">
    <location>
        <begin position="424"/>
        <end position="442"/>
    </location>
</feature>
<proteinExistence type="predicted"/>
<keyword evidence="10" id="KW-1185">Reference proteome</keyword>
<evidence type="ECO:0000313" key="10">
    <source>
        <dbReference type="Proteomes" id="UP000786693"/>
    </source>
</evidence>
<dbReference type="PROSITE" id="PS00330">
    <property type="entry name" value="HEMOLYSIN_CALCIUM"/>
    <property type="match status" value="6"/>
</dbReference>
<organism evidence="9 10">
    <name type="scientific">Jannaschia pagri</name>
    <dbReference type="NCBI Taxonomy" id="2829797"/>
    <lineage>
        <taxon>Bacteria</taxon>
        <taxon>Pseudomonadati</taxon>
        <taxon>Pseudomonadota</taxon>
        <taxon>Alphaproteobacteria</taxon>
        <taxon>Rhodobacterales</taxon>
        <taxon>Roseobacteraceae</taxon>
        <taxon>Jannaschia</taxon>
    </lineage>
</organism>
<feature type="compositionally biased region" description="Low complexity" evidence="8">
    <location>
        <begin position="366"/>
        <end position="379"/>
    </location>
</feature>
<evidence type="ECO:0000256" key="7">
    <source>
        <dbReference type="ARBA" id="ARBA00023136"/>
    </source>
</evidence>
<dbReference type="InterPro" id="IPR011049">
    <property type="entry name" value="Serralysin-like_metalloprot_C"/>
</dbReference>
<dbReference type="SUPFAM" id="SSF51120">
    <property type="entry name" value="beta-Roll"/>
    <property type="match status" value="4"/>
</dbReference>
<dbReference type="InterPro" id="IPR018511">
    <property type="entry name" value="Hemolysin-typ_Ca-bd_CS"/>
</dbReference>
<sequence length="663" mass="66799">MTTTTTFTFEGDLLGSFEDDEFIRTLESGTVAITFPGEPSDTVRYNIENTFDFLPEVEFNPEEISLVLDGVDARDIEAQGLYIIDVEFGQLTWSGGVTYILNVLQAVPSDVVPTLDYFIDVAGAELPEFSNANEITNFFLANFDGFAPIPETDSFGPGRSFSFSDLRTTSVTVNAPPEPEGPTDGPDSLTGDDENNSIDALGGNDTVSGGGGNDTLLGREGDDILDGGDGVDAINGGPGEDTITGGVGNDSLLGDLDNDLIDGGNGADVARGGDGFDVITGGAGDDTLVGDAGNDTIAGNADNDVIFGGAGEDIIRGDDGDDSVRAELDDDTVLGGSGNDTLLGQDGSDQLLGEDGDDQIGGGAGNDDVQGGTGADTLFGGDGDDTLQGNDGADLITADAGEDSAEGGAGDDVIDGGSGGDTLLGGADNDSLSGGSGDDSLSGGEGNDTLQGDAGNDSLTGGLGDDLLVGGAGNDVLRGGVGSDVFIIEGRDTILEAVGDEGFDEVRTSSNFTSQAGIEQVTATGTGNIRLDGTGADEVLLGNSGSNILVGFGGEDTMTGGGGADTFVLTALGGTDPNVLITDWTAGDNRLAIDDQLLGIGAPGINIRDLTVQVFNDLLQSGSVGYSARTGRLLIDTDGDGDRELVATIEGGAVLGLEDVILF</sequence>
<dbReference type="PRINTS" id="PR00313">
    <property type="entry name" value="CABNDNGRPT"/>
</dbReference>
<protein>
    <recommendedName>
        <fullName evidence="11">Hemolysin-type calcium-binding repeat-containing protein</fullName>
    </recommendedName>
</protein>
<feature type="region of interest" description="Disordered" evidence="8">
    <location>
        <begin position="331"/>
        <end position="458"/>
    </location>
</feature>
<evidence type="ECO:0000256" key="6">
    <source>
        <dbReference type="ARBA" id="ARBA00023026"/>
    </source>
</evidence>
<evidence type="ECO:0000256" key="4">
    <source>
        <dbReference type="ARBA" id="ARBA00022656"/>
    </source>
</evidence>
<comment type="subcellular location">
    <subcellularLocation>
        <location evidence="1">Membrane</location>
    </subcellularLocation>
    <subcellularLocation>
        <location evidence="2">Secreted</location>
    </subcellularLocation>
</comment>
<dbReference type="InterPro" id="IPR003995">
    <property type="entry name" value="RTX_toxin_determinant-A"/>
</dbReference>
<dbReference type="EMBL" id="BPFH01000010">
    <property type="protein sequence ID" value="GIT97051.1"/>
    <property type="molecule type" value="Genomic_DNA"/>
</dbReference>
<dbReference type="Proteomes" id="UP000786693">
    <property type="component" value="Unassembled WGS sequence"/>
</dbReference>
<reference evidence="9 10" key="1">
    <citation type="submission" date="2021-05" db="EMBL/GenBank/DDBJ databases">
        <title>Bacteria Genome sequencing.</title>
        <authorList>
            <person name="Takabe Y."/>
            <person name="Nakajima Y."/>
            <person name="Suzuki S."/>
            <person name="Shiozaki T."/>
        </authorList>
    </citation>
    <scope>NUCLEOTIDE SEQUENCE [LARGE SCALE GENOMIC DNA]</scope>
    <source>
        <strain evidence="9 10">AI_62</strain>
    </source>
</reference>
<comment type="caution">
    <text evidence="9">The sequence shown here is derived from an EMBL/GenBank/DDBJ whole genome shotgun (WGS) entry which is preliminary data.</text>
</comment>
<dbReference type="InterPro" id="IPR050557">
    <property type="entry name" value="RTX_toxin/Mannuronan_C5-epim"/>
</dbReference>
<feature type="compositionally biased region" description="Low complexity" evidence="8">
    <location>
        <begin position="340"/>
        <end position="351"/>
    </location>
</feature>
<evidence type="ECO:0000256" key="3">
    <source>
        <dbReference type="ARBA" id="ARBA00022525"/>
    </source>
</evidence>
<gene>
    <name evidence="9" type="ORF">JANAI62_36740</name>
</gene>